<dbReference type="InterPro" id="IPR015996">
    <property type="entry name" value="UCP028451"/>
</dbReference>
<evidence type="ECO:0000313" key="1">
    <source>
        <dbReference type="EMBL" id="SMD34697.1"/>
    </source>
</evidence>
<dbReference type="NCBIfam" id="TIGR02453">
    <property type="entry name" value="TIGR02453 family protein"/>
    <property type="match status" value="1"/>
</dbReference>
<protein>
    <submittedName>
        <fullName evidence="1">TIGR02453 family protein</fullName>
    </submittedName>
</protein>
<evidence type="ECO:0000313" key="2">
    <source>
        <dbReference type="Proteomes" id="UP000192472"/>
    </source>
</evidence>
<sequence>MKYFTKSFSAFFEDLANNNQKEWFHANKKRYEADVKKPFENFLSDLITAIQIEDPTLAVSPKDCVLRINRDLRFSTDKTPYNLHYSAVVSRAGRKDKSVPGLFLRFSPEEVGIMGGAYVLDKGQLHGLRMNLSKNPDSLQALIQEKNFKTKFGTILGEESKRMPTEFQGASEHNPMLLKKQFYFMSKREPDLITSDHLLTELMTYWHAARPLNEYLTSIIHN</sequence>
<dbReference type="Proteomes" id="UP000192472">
    <property type="component" value="Unassembled WGS sequence"/>
</dbReference>
<dbReference type="PANTHER" id="PTHR36452">
    <property type="entry name" value="CHROMOSOME 12, WHOLE GENOME SHOTGUN SEQUENCE"/>
    <property type="match status" value="1"/>
</dbReference>
<dbReference type="AlphaFoldDB" id="A0A1W2GDG2"/>
<dbReference type="InterPro" id="IPR012808">
    <property type="entry name" value="CHP02453"/>
</dbReference>
<organism evidence="1 2">
    <name type="scientific">Reichenbachiella faecimaris</name>
    <dbReference type="NCBI Taxonomy" id="692418"/>
    <lineage>
        <taxon>Bacteria</taxon>
        <taxon>Pseudomonadati</taxon>
        <taxon>Bacteroidota</taxon>
        <taxon>Cytophagia</taxon>
        <taxon>Cytophagales</taxon>
        <taxon>Reichenbachiellaceae</taxon>
        <taxon>Reichenbachiella</taxon>
    </lineage>
</organism>
<gene>
    <name evidence="1" type="ORF">SAMN04488029_2145</name>
</gene>
<dbReference type="PIRSF" id="PIRSF028451">
    <property type="entry name" value="UCP028451"/>
    <property type="match status" value="1"/>
</dbReference>
<name>A0A1W2GDG2_REIFA</name>
<dbReference type="EMBL" id="FWYF01000002">
    <property type="protein sequence ID" value="SMD34697.1"/>
    <property type="molecule type" value="Genomic_DNA"/>
</dbReference>
<accession>A0A1W2GDG2</accession>
<dbReference type="PANTHER" id="PTHR36452:SF1">
    <property type="entry name" value="DUF2461 DOMAIN-CONTAINING PROTEIN"/>
    <property type="match status" value="1"/>
</dbReference>
<proteinExistence type="predicted"/>
<dbReference type="OrthoDB" id="9794241at2"/>
<reference evidence="1 2" key="1">
    <citation type="submission" date="2017-04" db="EMBL/GenBank/DDBJ databases">
        <authorList>
            <person name="Afonso C.L."/>
            <person name="Miller P.J."/>
            <person name="Scott M.A."/>
            <person name="Spackman E."/>
            <person name="Goraichik I."/>
            <person name="Dimitrov K.M."/>
            <person name="Suarez D.L."/>
            <person name="Swayne D.E."/>
        </authorList>
    </citation>
    <scope>NUCLEOTIDE SEQUENCE [LARGE SCALE GENOMIC DNA]</scope>
    <source>
        <strain evidence="1 2">DSM 26133</strain>
    </source>
</reference>
<keyword evidence="2" id="KW-1185">Reference proteome</keyword>
<dbReference type="STRING" id="692418.SAMN04488029_2145"/>
<dbReference type="RefSeq" id="WP_084372814.1">
    <property type="nucleotide sequence ID" value="NZ_FWYF01000002.1"/>
</dbReference>
<dbReference type="Pfam" id="PF09365">
    <property type="entry name" value="DUF2461"/>
    <property type="match status" value="1"/>
</dbReference>